<feature type="transmembrane region" description="Helical" evidence="5">
    <location>
        <begin position="45"/>
        <end position="64"/>
    </location>
</feature>
<dbReference type="HOGENOM" id="CLU_133772_0_0_11"/>
<feature type="transmembrane region" description="Helical" evidence="5">
    <location>
        <begin position="140"/>
        <end position="163"/>
    </location>
</feature>
<sequence>MTCPSLLLHPAETVGDLSRTTAQWARTSTGRVTTRMRTDDTTAQFLRFVLVGAVTTVVYALLFVSLRSWGYLPAHLVATAVSTALANELHRRLTFRADERVHWFTAQWEAGGITVLGLLATSTALGWLDAVTGGTHPGLQIATVATVTAAIGLLRFVALRWIFRPAPA</sequence>
<dbReference type="InterPro" id="IPR007267">
    <property type="entry name" value="GtrA_DPMS_TM"/>
</dbReference>
<dbReference type="GO" id="GO:0000271">
    <property type="term" value="P:polysaccharide biosynthetic process"/>
    <property type="evidence" value="ECO:0007669"/>
    <property type="project" value="InterPro"/>
</dbReference>
<evidence type="ECO:0000256" key="5">
    <source>
        <dbReference type="SAM" id="Phobius"/>
    </source>
</evidence>
<reference evidence="7 8" key="1">
    <citation type="journal article" date="2012" name="J. Bacteriol.">
        <title>Genome Sequence of Blastococcus saxobsidens DD2, a Stone-Inhabiting Bacterium.</title>
        <authorList>
            <person name="Chouaia B."/>
            <person name="Crotti E."/>
            <person name="Brusetti L."/>
            <person name="Daffonchio D."/>
            <person name="Essoussi I."/>
            <person name="Nouioui I."/>
            <person name="Sbissi I."/>
            <person name="Ghodhbane-Gtari F."/>
            <person name="Gtari M."/>
            <person name="Vacherie B."/>
            <person name="Barbe V."/>
            <person name="Medigue C."/>
            <person name="Gury J."/>
            <person name="Pujic P."/>
            <person name="Normand P."/>
        </authorList>
    </citation>
    <scope>NUCLEOTIDE SEQUENCE [LARGE SCALE GENOMIC DNA]</scope>
    <source>
        <strain evidence="7 8">DD2</strain>
    </source>
</reference>
<evidence type="ECO:0000259" key="6">
    <source>
        <dbReference type="Pfam" id="PF04138"/>
    </source>
</evidence>
<feature type="domain" description="GtrA/DPMS transmembrane" evidence="6">
    <location>
        <begin position="47"/>
        <end position="162"/>
    </location>
</feature>
<evidence type="ECO:0000256" key="4">
    <source>
        <dbReference type="ARBA" id="ARBA00023136"/>
    </source>
</evidence>
<evidence type="ECO:0000313" key="8">
    <source>
        <dbReference type="Proteomes" id="UP000007517"/>
    </source>
</evidence>
<protein>
    <recommendedName>
        <fullName evidence="6">GtrA/DPMS transmembrane domain-containing protein</fullName>
    </recommendedName>
</protein>
<name>H6RRD6_BLASD</name>
<dbReference type="Pfam" id="PF04138">
    <property type="entry name" value="GtrA_DPMS_TM"/>
    <property type="match status" value="1"/>
</dbReference>
<keyword evidence="8" id="KW-1185">Reference proteome</keyword>
<gene>
    <name evidence="7" type="ordered locus">BLASA_4618</name>
</gene>
<dbReference type="GO" id="GO:0016020">
    <property type="term" value="C:membrane"/>
    <property type="evidence" value="ECO:0007669"/>
    <property type="project" value="UniProtKB-SubCell"/>
</dbReference>
<dbReference type="STRING" id="1146883.BLASA_4618"/>
<comment type="subcellular location">
    <subcellularLocation>
        <location evidence="1">Membrane</location>
        <topology evidence="1">Multi-pass membrane protein</topology>
    </subcellularLocation>
</comment>
<dbReference type="EMBL" id="FO117623">
    <property type="protein sequence ID" value="CCG05418.1"/>
    <property type="molecule type" value="Genomic_DNA"/>
</dbReference>
<accession>H6RRD6</accession>
<proteinExistence type="predicted"/>
<evidence type="ECO:0000256" key="2">
    <source>
        <dbReference type="ARBA" id="ARBA00022692"/>
    </source>
</evidence>
<keyword evidence="3 5" id="KW-1133">Transmembrane helix</keyword>
<organism evidence="7 8">
    <name type="scientific">Blastococcus saxobsidens (strain DD2)</name>
    <dbReference type="NCBI Taxonomy" id="1146883"/>
    <lineage>
        <taxon>Bacteria</taxon>
        <taxon>Bacillati</taxon>
        <taxon>Actinomycetota</taxon>
        <taxon>Actinomycetes</taxon>
        <taxon>Geodermatophilales</taxon>
        <taxon>Geodermatophilaceae</taxon>
        <taxon>Blastococcus</taxon>
    </lineage>
</organism>
<feature type="transmembrane region" description="Helical" evidence="5">
    <location>
        <begin position="70"/>
        <end position="89"/>
    </location>
</feature>
<reference evidence="8" key="2">
    <citation type="submission" date="2012-02" db="EMBL/GenBank/DDBJ databases">
        <title>Complete genome sequence of Blastococcus saxobsidens strain DD2.</title>
        <authorList>
            <person name="Genoscope."/>
        </authorList>
    </citation>
    <scope>NUCLEOTIDE SEQUENCE [LARGE SCALE GENOMIC DNA]</scope>
    <source>
        <strain evidence="8">DD2</strain>
    </source>
</reference>
<dbReference type="AlphaFoldDB" id="H6RRD6"/>
<feature type="transmembrane region" description="Helical" evidence="5">
    <location>
        <begin position="110"/>
        <end position="128"/>
    </location>
</feature>
<keyword evidence="2 5" id="KW-0812">Transmembrane</keyword>
<dbReference type="KEGG" id="bsd:BLASA_4618"/>
<dbReference type="RefSeq" id="WP_014378285.1">
    <property type="nucleotide sequence ID" value="NC_016943.1"/>
</dbReference>
<dbReference type="eggNOG" id="COG2246">
    <property type="taxonomic scope" value="Bacteria"/>
</dbReference>
<evidence type="ECO:0000256" key="3">
    <source>
        <dbReference type="ARBA" id="ARBA00022989"/>
    </source>
</evidence>
<evidence type="ECO:0000313" key="7">
    <source>
        <dbReference type="EMBL" id="CCG05418.1"/>
    </source>
</evidence>
<dbReference type="Proteomes" id="UP000007517">
    <property type="component" value="Chromosome"/>
</dbReference>
<evidence type="ECO:0000256" key="1">
    <source>
        <dbReference type="ARBA" id="ARBA00004141"/>
    </source>
</evidence>
<keyword evidence="4 5" id="KW-0472">Membrane</keyword>